<gene>
    <name evidence="2" type="ORF">OFY01_06030</name>
</gene>
<dbReference type="EMBL" id="JAPHNL010000046">
    <property type="protein sequence ID" value="MCX3059329.1"/>
    <property type="molecule type" value="Genomic_DNA"/>
</dbReference>
<proteinExistence type="predicted"/>
<dbReference type="RefSeq" id="WP_266597038.1">
    <property type="nucleotide sequence ID" value="NZ_JAPHNL010000046.1"/>
</dbReference>
<dbReference type="Pfam" id="PF01820">
    <property type="entry name" value="Dala_Dala_lig_N"/>
    <property type="match status" value="1"/>
</dbReference>
<dbReference type="Proteomes" id="UP001163064">
    <property type="component" value="Unassembled WGS sequence"/>
</dbReference>
<sequence length="224" mass="24569">MTTFLDSDTAESVQRATGCLRGWRREHQGLKVAVVYGPLSAEDQLYSTKCPVEQRSSTALAESLASLGVWFKILDPTDPGFLQELVRYDVALPNLHGPFGEDGRLQGLMDFLRMPYCGNGVAASAVAADKILCKRVMETLQVPTPDWRVWSGGPAEWCGDTVMVKPPFGGSSVGMALVHEEVDFHRALTRQNRRSEDHLTLTPARGGDLGRPAYAGYDRGGCRR</sequence>
<dbReference type="PANTHER" id="PTHR23132:SF23">
    <property type="entry name" value="D-ALANINE--D-ALANINE LIGASE B"/>
    <property type="match status" value="1"/>
</dbReference>
<dbReference type="Gene3D" id="3.40.50.20">
    <property type="match status" value="1"/>
</dbReference>
<dbReference type="InterPro" id="IPR000291">
    <property type="entry name" value="D-Ala_lig_Van_CS"/>
</dbReference>
<feature type="domain" description="D-alanine--D-alanine ligase N-terminal" evidence="1">
    <location>
        <begin position="82"/>
        <end position="118"/>
    </location>
</feature>
<evidence type="ECO:0000313" key="2">
    <source>
        <dbReference type="EMBL" id="MCX3059329.1"/>
    </source>
</evidence>
<dbReference type="SUPFAM" id="SSF52440">
    <property type="entry name" value="PreATP-grasp domain"/>
    <property type="match status" value="1"/>
</dbReference>
<keyword evidence="3" id="KW-1185">Reference proteome</keyword>
<dbReference type="SUPFAM" id="SSF56059">
    <property type="entry name" value="Glutathione synthetase ATP-binding domain-like"/>
    <property type="match status" value="1"/>
</dbReference>
<name>A0ABT3TQL3_9ACTN</name>
<dbReference type="PANTHER" id="PTHR23132">
    <property type="entry name" value="D-ALANINE--D-ALANINE LIGASE"/>
    <property type="match status" value="1"/>
</dbReference>
<evidence type="ECO:0000313" key="3">
    <source>
        <dbReference type="Proteomes" id="UP001163064"/>
    </source>
</evidence>
<dbReference type="InterPro" id="IPR013815">
    <property type="entry name" value="ATP_grasp_subdomain_1"/>
</dbReference>
<organism evidence="2 3">
    <name type="scientific">Streptomyces beihaiensis</name>
    <dbReference type="NCBI Taxonomy" id="2984495"/>
    <lineage>
        <taxon>Bacteria</taxon>
        <taxon>Bacillati</taxon>
        <taxon>Actinomycetota</taxon>
        <taxon>Actinomycetes</taxon>
        <taxon>Kitasatosporales</taxon>
        <taxon>Streptomycetaceae</taxon>
        <taxon>Streptomyces</taxon>
    </lineage>
</organism>
<accession>A0ABT3TQL3</accession>
<protein>
    <recommendedName>
        <fullName evidence="1">D-alanine--D-alanine ligase N-terminal domain-containing protein</fullName>
    </recommendedName>
</protein>
<dbReference type="InterPro" id="IPR011127">
    <property type="entry name" value="Dala_Dala_lig_N"/>
</dbReference>
<dbReference type="PROSITE" id="PS00843">
    <property type="entry name" value="DALA_DALA_LIGASE_1"/>
    <property type="match status" value="1"/>
</dbReference>
<dbReference type="Gene3D" id="3.30.1490.20">
    <property type="entry name" value="ATP-grasp fold, A domain"/>
    <property type="match status" value="1"/>
</dbReference>
<evidence type="ECO:0000259" key="1">
    <source>
        <dbReference type="Pfam" id="PF01820"/>
    </source>
</evidence>
<dbReference type="InterPro" id="IPR016185">
    <property type="entry name" value="PreATP-grasp_dom_sf"/>
</dbReference>
<comment type="caution">
    <text evidence="2">The sequence shown here is derived from an EMBL/GenBank/DDBJ whole genome shotgun (WGS) entry which is preliminary data.</text>
</comment>
<dbReference type="Gene3D" id="3.30.470.20">
    <property type="entry name" value="ATP-grasp fold, B domain"/>
    <property type="match status" value="1"/>
</dbReference>
<reference evidence="2" key="1">
    <citation type="submission" date="2022-10" db="EMBL/GenBank/DDBJ databases">
        <title>Streptomyces beihaiensis sp. nov., a chitin degrading actinobacterium, isolated from shrimp pond soil.</title>
        <authorList>
            <person name="Xie J."/>
            <person name="Shen N."/>
        </authorList>
    </citation>
    <scope>NUCLEOTIDE SEQUENCE</scope>
    <source>
        <strain evidence="2">GXMU-J5</strain>
    </source>
</reference>